<organism evidence="2 3">
    <name type="scientific">Heminiphilus faecis</name>
    <dbReference type="NCBI Taxonomy" id="2601703"/>
    <lineage>
        <taxon>Bacteria</taxon>
        <taxon>Pseudomonadati</taxon>
        <taxon>Bacteroidota</taxon>
        <taxon>Bacteroidia</taxon>
        <taxon>Bacteroidales</taxon>
        <taxon>Muribaculaceae</taxon>
        <taxon>Heminiphilus</taxon>
    </lineage>
</organism>
<proteinExistence type="predicted"/>
<accession>A0ABV4CZM7</accession>
<evidence type="ECO:0000313" key="3">
    <source>
        <dbReference type="Proteomes" id="UP001565200"/>
    </source>
</evidence>
<dbReference type="PANTHER" id="PTHR12526:SF637">
    <property type="entry name" value="GLYCOSYLTRANSFERASE EPSF-RELATED"/>
    <property type="match status" value="1"/>
</dbReference>
<reference evidence="2 3" key="1">
    <citation type="submission" date="2024-03" db="EMBL/GenBank/DDBJ databases">
        <title>Mouse gut bacterial collection (mGBC) of GemPharmatech.</title>
        <authorList>
            <person name="He Y."/>
            <person name="Dong L."/>
            <person name="Wu D."/>
            <person name="Gao X."/>
            <person name="Lin Z."/>
        </authorList>
    </citation>
    <scope>NUCLEOTIDE SEQUENCE [LARGE SCALE GENOMIC DNA]</scope>
    <source>
        <strain evidence="2 3">54-13</strain>
    </source>
</reference>
<dbReference type="Gene3D" id="3.40.50.2000">
    <property type="entry name" value="Glycogen Phosphorylase B"/>
    <property type="match status" value="2"/>
</dbReference>
<dbReference type="Pfam" id="PF13692">
    <property type="entry name" value="Glyco_trans_1_4"/>
    <property type="match status" value="1"/>
</dbReference>
<dbReference type="RefSeq" id="WP_148464161.1">
    <property type="nucleotide sequence ID" value="NZ_JBCLPP010000039.1"/>
</dbReference>
<evidence type="ECO:0000313" key="2">
    <source>
        <dbReference type="EMBL" id="MEY8246286.1"/>
    </source>
</evidence>
<comment type="caution">
    <text evidence="2">The sequence shown here is derived from an EMBL/GenBank/DDBJ whole genome shotgun (WGS) entry which is preliminary data.</text>
</comment>
<dbReference type="SUPFAM" id="SSF53756">
    <property type="entry name" value="UDP-Glycosyltransferase/glycogen phosphorylase"/>
    <property type="match status" value="1"/>
</dbReference>
<gene>
    <name evidence="2" type="ORF">AAK873_11765</name>
</gene>
<dbReference type="CDD" id="cd03825">
    <property type="entry name" value="GT4_WcaC-like"/>
    <property type="match status" value="1"/>
</dbReference>
<feature type="domain" description="Glycosyltransferase subfamily 4-like N-terminal" evidence="1">
    <location>
        <begin position="13"/>
        <end position="219"/>
    </location>
</feature>
<evidence type="ECO:0000259" key="1">
    <source>
        <dbReference type="Pfam" id="PF13439"/>
    </source>
</evidence>
<dbReference type="InterPro" id="IPR028098">
    <property type="entry name" value="Glyco_trans_4-like_N"/>
</dbReference>
<protein>
    <submittedName>
        <fullName evidence="2">Glycosyltransferase family 4 protein</fullName>
    </submittedName>
</protein>
<dbReference type="EMBL" id="JBCLPP010000039">
    <property type="protein sequence ID" value="MEY8246286.1"/>
    <property type="molecule type" value="Genomic_DNA"/>
</dbReference>
<dbReference type="PANTHER" id="PTHR12526">
    <property type="entry name" value="GLYCOSYLTRANSFERASE"/>
    <property type="match status" value="1"/>
</dbReference>
<keyword evidence="3" id="KW-1185">Reference proteome</keyword>
<dbReference type="Pfam" id="PF13439">
    <property type="entry name" value="Glyco_transf_4"/>
    <property type="match status" value="1"/>
</dbReference>
<dbReference type="Proteomes" id="UP001565200">
    <property type="component" value="Unassembled WGS sequence"/>
</dbReference>
<sequence length="420" mass="46765">MKVLIINTAERKGGAAIAANRLMKALSRNGVEAKMLVRDRATHDVRVVSLPADMKRRWHFLEERMRIWIANGFSKANLFGVDIASSGSDITSLQAFKEADVIHLHWVNQGMLSLDGLRAILGSGKPVVWTMHDMWPFTGICHYSDGCDRYIADCGDCHLLRYPGECDLSRRVLDRKKAIYGGGDIAFVACSRWLASLAERAALTKGHYVTDIPNAIDTEVFCPGDKEEARLRLKLPADRQMLLFGSMKTTDKRKGIDYLIEASRLLAEKYPELADTLGVMVLGAASAEYAESFPFPIYCLGYVNDERELVDIYNAADLYVTPSLQDNLPNTIVEAMSCGTPCVGFDTGGIPQMIAHRVNGYVARYKSAEDLAEGIYTTLYAGCYDDMCRNARAEAVAQYSEPVAARRYIQVYERLILKGR</sequence>
<name>A0ABV4CZM7_9BACT</name>